<evidence type="ECO:0000313" key="6">
    <source>
        <dbReference type="Proteomes" id="UP000255036"/>
    </source>
</evidence>
<evidence type="ECO:0000259" key="4">
    <source>
        <dbReference type="PROSITE" id="PS51379"/>
    </source>
</evidence>
<keyword evidence="6" id="KW-1185">Reference proteome</keyword>
<evidence type="ECO:0000313" key="5">
    <source>
        <dbReference type="EMBL" id="RDU24698.1"/>
    </source>
</evidence>
<evidence type="ECO:0000256" key="2">
    <source>
        <dbReference type="ARBA" id="ARBA00023004"/>
    </source>
</evidence>
<keyword evidence="2" id="KW-0408">Iron</keyword>
<name>A0A371AYM2_9FIRM</name>
<dbReference type="PROSITE" id="PS00198">
    <property type="entry name" value="4FE4S_FER_1"/>
    <property type="match status" value="1"/>
</dbReference>
<keyword evidence="3" id="KW-0411">Iron-sulfur</keyword>
<feature type="domain" description="4Fe-4S ferredoxin-type" evidence="4">
    <location>
        <begin position="196"/>
        <end position="225"/>
    </location>
</feature>
<dbReference type="SUPFAM" id="SSF54862">
    <property type="entry name" value="4Fe-4S ferredoxins"/>
    <property type="match status" value="1"/>
</dbReference>
<dbReference type="InterPro" id="IPR017896">
    <property type="entry name" value="4Fe4S_Fe-S-bd"/>
</dbReference>
<dbReference type="PANTHER" id="PTHR42827:SF1">
    <property type="entry name" value="IRON-SULFUR CLUSTER-BINDING PROTEIN"/>
    <property type="match status" value="1"/>
</dbReference>
<dbReference type="Pfam" id="PF00037">
    <property type="entry name" value="Fer4"/>
    <property type="match status" value="1"/>
</dbReference>
<comment type="caution">
    <text evidence="5">The sequence shown here is derived from an EMBL/GenBank/DDBJ whole genome shotgun (WGS) entry which is preliminary data.</text>
</comment>
<reference evidence="5 6" key="1">
    <citation type="submission" date="2018-07" db="EMBL/GenBank/DDBJ databases">
        <title>Anaerosacharophilus polymeroproducens gen. nov. sp. nov., an anaerobic bacterium isolated from salt field.</title>
        <authorList>
            <person name="Kim W."/>
            <person name="Yang S.-H."/>
            <person name="Oh J."/>
            <person name="Lee J.-H."/>
            <person name="Kwon K.K."/>
        </authorList>
    </citation>
    <scope>NUCLEOTIDE SEQUENCE [LARGE SCALE GENOMIC DNA]</scope>
    <source>
        <strain evidence="5 6">MCWD5</strain>
    </source>
</reference>
<evidence type="ECO:0000256" key="1">
    <source>
        <dbReference type="ARBA" id="ARBA00022723"/>
    </source>
</evidence>
<dbReference type="PROSITE" id="PS51379">
    <property type="entry name" value="4FE4S_FER_2"/>
    <property type="match status" value="1"/>
</dbReference>
<dbReference type="InterPro" id="IPR017900">
    <property type="entry name" value="4Fe4S_Fe_S_CS"/>
</dbReference>
<accession>A0A371AYM2</accession>
<proteinExistence type="predicted"/>
<dbReference type="OrthoDB" id="9784571at2"/>
<dbReference type="RefSeq" id="WP_115480930.1">
    <property type="nucleotide sequence ID" value="NZ_QRCT01000012.1"/>
</dbReference>
<organism evidence="5 6">
    <name type="scientific">Anaerosacchariphilus polymeriproducens</name>
    <dbReference type="NCBI Taxonomy" id="1812858"/>
    <lineage>
        <taxon>Bacteria</taxon>
        <taxon>Bacillati</taxon>
        <taxon>Bacillota</taxon>
        <taxon>Clostridia</taxon>
        <taxon>Lachnospirales</taxon>
        <taxon>Lachnospiraceae</taxon>
        <taxon>Anaerosacchariphilus</taxon>
    </lineage>
</organism>
<evidence type="ECO:0000256" key="3">
    <source>
        <dbReference type="ARBA" id="ARBA00023014"/>
    </source>
</evidence>
<dbReference type="AlphaFoldDB" id="A0A371AYM2"/>
<gene>
    <name evidence="5" type="ORF">DWV06_04310</name>
</gene>
<dbReference type="EMBL" id="QRCT01000012">
    <property type="protein sequence ID" value="RDU24698.1"/>
    <property type="molecule type" value="Genomic_DNA"/>
</dbReference>
<dbReference type="PANTHER" id="PTHR42827">
    <property type="entry name" value="IRON-SULFUR CLUSTER-BINDING PROTEIN-RELATED"/>
    <property type="match status" value="1"/>
</dbReference>
<sequence length="262" mass="29795">MKKEDLINESNFFVERSDYNFIKKEDALSIQVEGMKIFDSPLFAFGCAKDPYFQLFQNSAIVSEKFLLPQEWLDGAKTVISFFLPFTKIINESNKKHKRTPSQEWLHGRVEGQYFVEKLCIFISERIKENGFRSVIPSIDPRFKVTSFSSNWSERHAGFVCGLGTFGLSKGLITAKGMSGRIGSVITDQEFPLDKREYSEVYEYCTMCGACVKRCPANAISKEHGKNHKLCSDYIDEIAKLHKSRYGCGKCQVGVPCQSKIP</sequence>
<keyword evidence="1" id="KW-0479">Metal-binding</keyword>
<dbReference type="GO" id="GO:0051536">
    <property type="term" value="F:iron-sulfur cluster binding"/>
    <property type="evidence" value="ECO:0007669"/>
    <property type="project" value="UniProtKB-KW"/>
</dbReference>
<dbReference type="GO" id="GO:0046872">
    <property type="term" value="F:metal ion binding"/>
    <property type="evidence" value="ECO:0007669"/>
    <property type="project" value="UniProtKB-KW"/>
</dbReference>
<protein>
    <submittedName>
        <fullName evidence="5">Epoxyqueuosine reductase</fullName>
    </submittedName>
</protein>
<dbReference type="Proteomes" id="UP000255036">
    <property type="component" value="Unassembled WGS sequence"/>
</dbReference>